<proteinExistence type="predicted"/>
<dbReference type="Proteomes" id="UP001060215">
    <property type="component" value="Chromosome 4"/>
</dbReference>
<gene>
    <name evidence="1" type="ORF">LOK49_LG05G03129</name>
</gene>
<keyword evidence="2" id="KW-1185">Reference proteome</keyword>
<reference evidence="1 2" key="1">
    <citation type="journal article" date="2022" name="Plant J.">
        <title>Chromosome-level genome of Camellia lanceoleosa provides a valuable resource for understanding genome evolution and self-incompatibility.</title>
        <authorList>
            <person name="Gong W."/>
            <person name="Xiao S."/>
            <person name="Wang L."/>
            <person name="Liao Z."/>
            <person name="Chang Y."/>
            <person name="Mo W."/>
            <person name="Hu G."/>
            <person name="Li W."/>
            <person name="Zhao G."/>
            <person name="Zhu H."/>
            <person name="Hu X."/>
            <person name="Ji K."/>
            <person name="Xiang X."/>
            <person name="Song Q."/>
            <person name="Yuan D."/>
            <person name="Jin S."/>
            <person name="Zhang L."/>
        </authorList>
    </citation>
    <scope>NUCLEOTIDE SEQUENCE [LARGE SCALE GENOMIC DNA]</scope>
    <source>
        <strain evidence="1">SQ_2022a</strain>
    </source>
</reference>
<accession>A0ACC0HLN0</accession>
<dbReference type="EMBL" id="CM045761">
    <property type="protein sequence ID" value="KAI8012966.1"/>
    <property type="molecule type" value="Genomic_DNA"/>
</dbReference>
<comment type="caution">
    <text evidence="1">The sequence shown here is derived from an EMBL/GenBank/DDBJ whole genome shotgun (WGS) entry which is preliminary data.</text>
</comment>
<sequence length="287" mass="31717">MKVISCFFGIVISEINNNKHVPVANTLKLEPDLRKLPSSLPIEKRSYSTNIQLGKALDPTSLDFREALSLIREGTSVKSSIYVPLLQECIERNSVSEAQLIHGHIVKTGTHEDLFLMTFLVNVYAKCGAMENARKVFDNLPKRNVVTWTSLMTGYVRNSQQELAFRVFIEMLEVGAYPTNYTLGVVLNACCLILYSNCGSLNSAVKAFLRIREKNVISWTTVISSCGDNGDSGMGLSLFSEMLSEGVEPNEFTLTRILSLCCVMQSLSVGSQVHSLTIKLGVQLNPP</sequence>
<organism evidence="1 2">
    <name type="scientific">Camellia lanceoleosa</name>
    <dbReference type="NCBI Taxonomy" id="1840588"/>
    <lineage>
        <taxon>Eukaryota</taxon>
        <taxon>Viridiplantae</taxon>
        <taxon>Streptophyta</taxon>
        <taxon>Embryophyta</taxon>
        <taxon>Tracheophyta</taxon>
        <taxon>Spermatophyta</taxon>
        <taxon>Magnoliopsida</taxon>
        <taxon>eudicotyledons</taxon>
        <taxon>Gunneridae</taxon>
        <taxon>Pentapetalae</taxon>
        <taxon>asterids</taxon>
        <taxon>Ericales</taxon>
        <taxon>Theaceae</taxon>
        <taxon>Camellia</taxon>
    </lineage>
</organism>
<evidence type="ECO:0000313" key="2">
    <source>
        <dbReference type="Proteomes" id="UP001060215"/>
    </source>
</evidence>
<protein>
    <submittedName>
        <fullName evidence="1">Pentatricopeptide repeat-containing protein</fullName>
    </submittedName>
</protein>
<name>A0ACC0HLN0_9ERIC</name>
<evidence type="ECO:0000313" key="1">
    <source>
        <dbReference type="EMBL" id="KAI8012966.1"/>
    </source>
</evidence>